<keyword evidence="2" id="KW-1185">Reference proteome</keyword>
<dbReference type="Proteomes" id="UP001283361">
    <property type="component" value="Unassembled WGS sequence"/>
</dbReference>
<sequence length="336" mass="38048">MTERVRLALKSVADKTDEDEPVISYTTRFLKDYGIPETERCHELAELALKVRICQKNPGHTAFCAVSSFGPLNLPPDCRDQRVVHYLRLFSRLAVRLTTIHTSEERQGAYKLLAHGDDGGLGSRRLASGFAWLPGETSEMKCPIQDCPFDKRPHNVYGYIRVLTNKHVVYNEDEALATQGEFWDEEVRGSAYSASSRRILVKCVGLDFCQEDNDTAHLKCVTHDPWLCHDLKQEMSQLRQRYNKIPMDTWERAKNLCVTVSHPHGMRKMITIGRHIRLAETSSRSHAHYHTCATCPGSSGAPVLYTSPEIKGAVPMWLPAIHSYYCPGDDINCAFK</sequence>
<dbReference type="AlphaFoldDB" id="A0AAE1B8L6"/>
<gene>
    <name evidence="1" type="ORF">RRG08_010048</name>
</gene>
<protein>
    <submittedName>
        <fullName evidence="1">Uncharacterized protein</fullName>
    </submittedName>
</protein>
<comment type="caution">
    <text evidence="1">The sequence shown here is derived from an EMBL/GenBank/DDBJ whole genome shotgun (WGS) entry which is preliminary data.</text>
</comment>
<dbReference type="Pfam" id="PF13365">
    <property type="entry name" value="Trypsin_2"/>
    <property type="match status" value="1"/>
</dbReference>
<evidence type="ECO:0000313" key="2">
    <source>
        <dbReference type="Proteomes" id="UP001283361"/>
    </source>
</evidence>
<dbReference type="InterPro" id="IPR009003">
    <property type="entry name" value="Peptidase_S1_PA"/>
</dbReference>
<dbReference type="SUPFAM" id="SSF50494">
    <property type="entry name" value="Trypsin-like serine proteases"/>
    <property type="match status" value="1"/>
</dbReference>
<proteinExistence type="predicted"/>
<organism evidence="1 2">
    <name type="scientific">Elysia crispata</name>
    <name type="common">lettuce slug</name>
    <dbReference type="NCBI Taxonomy" id="231223"/>
    <lineage>
        <taxon>Eukaryota</taxon>
        <taxon>Metazoa</taxon>
        <taxon>Spiralia</taxon>
        <taxon>Lophotrochozoa</taxon>
        <taxon>Mollusca</taxon>
        <taxon>Gastropoda</taxon>
        <taxon>Heterobranchia</taxon>
        <taxon>Euthyneura</taxon>
        <taxon>Panpulmonata</taxon>
        <taxon>Sacoglossa</taxon>
        <taxon>Placobranchoidea</taxon>
        <taxon>Plakobranchidae</taxon>
        <taxon>Elysia</taxon>
    </lineage>
</organism>
<dbReference type="EMBL" id="JAWDGP010000310">
    <property type="protein sequence ID" value="KAK3801468.1"/>
    <property type="molecule type" value="Genomic_DNA"/>
</dbReference>
<evidence type="ECO:0000313" key="1">
    <source>
        <dbReference type="EMBL" id="KAK3801468.1"/>
    </source>
</evidence>
<accession>A0AAE1B8L6</accession>
<reference evidence="1" key="1">
    <citation type="journal article" date="2023" name="G3 (Bethesda)">
        <title>A reference genome for the long-term kleptoplast-retaining sea slug Elysia crispata morphotype clarki.</title>
        <authorList>
            <person name="Eastman K.E."/>
            <person name="Pendleton A.L."/>
            <person name="Shaikh M.A."/>
            <person name="Suttiyut T."/>
            <person name="Ogas R."/>
            <person name="Tomko P."/>
            <person name="Gavelis G."/>
            <person name="Widhalm J.R."/>
            <person name="Wisecaver J.H."/>
        </authorList>
    </citation>
    <scope>NUCLEOTIDE SEQUENCE</scope>
    <source>
        <strain evidence="1">ECLA1</strain>
    </source>
</reference>
<name>A0AAE1B8L6_9GAST</name>